<protein>
    <submittedName>
        <fullName evidence="1">Uncharacterized protein</fullName>
    </submittedName>
</protein>
<proteinExistence type="predicted"/>
<dbReference type="AlphaFoldDB" id="A0A0E9XCV7"/>
<reference evidence="1" key="1">
    <citation type="submission" date="2014-11" db="EMBL/GenBank/DDBJ databases">
        <authorList>
            <person name="Amaro Gonzalez C."/>
        </authorList>
    </citation>
    <scope>NUCLEOTIDE SEQUENCE</scope>
</reference>
<sequence>MWCIYLKKLNPAPCQSDWMHGEPAFGVYKSLS</sequence>
<organism evidence="1">
    <name type="scientific">Anguilla anguilla</name>
    <name type="common">European freshwater eel</name>
    <name type="synonym">Muraena anguilla</name>
    <dbReference type="NCBI Taxonomy" id="7936"/>
    <lineage>
        <taxon>Eukaryota</taxon>
        <taxon>Metazoa</taxon>
        <taxon>Chordata</taxon>
        <taxon>Craniata</taxon>
        <taxon>Vertebrata</taxon>
        <taxon>Euteleostomi</taxon>
        <taxon>Actinopterygii</taxon>
        <taxon>Neopterygii</taxon>
        <taxon>Teleostei</taxon>
        <taxon>Anguilliformes</taxon>
        <taxon>Anguillidae</taxon>
        <taxon>Anguilla</taxon>
    </lineage>
</organism>
<name>A0A0E9XCV7_ANGAN</name>
<evidence type="ECO:0000313" key="1">
    <source>
        <dbReference type="EMBL" id="JAH99680.1"/>
    </source>
</evidence>
<dbReference type="EMBL" id="GBXM01008897">
    <property type="protein sequence ID" value="JAH99680.1"/>
    <property type="molecule type" value="Transcribed_RNA"/>
</dbReference>
<accession>A0A0E9XCV7</accession>
<reference evidence="1" key="2">
    <citation type="journal article" date="2015" name="Fish Shellfish Immunol.">
        <title>Early steps in the European eel (Anguilla anguilla)-Vibrio vulnificus interaction in the gills: Role of the RtxA13 toxin.</title>
        <authorList>
            <person name="Callol A."/>
            <person name="Pajuelo D."/>
            <person name="Ebbesson L."/>
            <person name="Teles M."/>
            <person name="MacKenzie S."/>
            <person name="Amaro C."/>
        </authorList>
    </citation>
    <scope>NUCLEOTIDE SEQUENCE</scope>
</reference>